<evidence type="ECO:0000313" key="2">
    <source>
        <dbReference type="EMBL" id="EGT53918.1"/>
    </source>
</evidence>
<accession>G0PFI5</accession>
<proteinExistence type="predicted"/>
<keyword evidence="1" id="KW-0732">Signal</keyword>
<dbReference type="EMBL" id="GL380367">
    <property type="protein sequence ID" value="EGT53918.1"/>
    <property type="molecule type" value="Genomic_DNA"/>
</dbReference>
<dbReference type="Proteomes" id="UP000008068">
    <property type="component" value="Unassembled WGS sequence"/>
</dbReference>
<gene>
    <name evidence="2" type="ORF">CAEBREN_04014</name>
</gene>
<dbReference type="AlphaFoldDB" id="G0PFI5"/>
<evidence type="ECO:0000313" key="3">
    <source>
        <dbReference type="Proteomes" id="UP000008068"/>
    </source>
</evidence>
<reference evidence="3" key="1">
    <citation type="submission" date="2011-07" db="EMBL/GenBank/DDBJ databases">
        <authorList>
            <consortium name="Caenorhabditis brenneri Sequencing and Analysis Consortium"/>
            <person name="Wilson R.K."/>
        </authorList>
    </citation>
    <scope>NUCLEOTIDE SEQUENCE [LARGE SCALE GENOMIC DNA]</scope>
    <source>
        <strain evidence="3">PB2801</strain>
    </source>
</reference>
<feature type="chain" id="PRO_5003407339" evidence="1">
    <location>
        <begin position="18"/>
        <end position="266"/>
    </location>
</feature>
<name>G0PFI5_CAEBE</name>
<organism evidence="3">
    <name type="scientific">Caenorhabditis brenneri</name>
    <name type="common">Nematode worm</name>
    <dbReference type="NCBI Taxonomy" id="135651"/>
    <lineage>
        <taxon>Eukaryota</taxon>
        <taxon>Metazoa</taxon>
        <taxon>Ecdysozoa</taxon>
        <taxon>Nematoda</taxon>
        <taxon>Chromadorea</taxon>
        <taxon>Rhabditida</taxon>
        <taxon>Rhabditina</taxon>
        <taxon>Rhabditomorpha</taxon>
        <taxon>Rhabditoidea</taxon>
        <taxon>Rhabditidae</taxon>
        <taxon>Peloderinae</taxon>
        <taxon>Caenorhabditis</taxon>
    </lineage>
</organism>
<keyword evidence="3" id="KW-1185">Reference proteome</keyword>
<sequence>MLIIKILLCLALYPSWSSTITVEERAKLDDELEKALKEVSKDQNPGDDVLIDLGPMLDRLVKADGAVGKVVHDELSPESDEYKAFLDFKTRSDVIWKDINRPHNEFGEEVESWMIYMTVMSREYLFDKRNERLHVRASHCRHDNIRPIHILKHLKSHLITECGDSITTKEVEDMTKHRKHCKGILRQALRRFQVVSENAIPDPSEYLSGTNAYKFSALQGSLRKSLFPKNHNLFITKRKVPAGSINGTVVPSQILLFQFFKGILIK</sequence>
<feature type="signal peptide" evidence="1">
    <location>
        <begin position="1"/>
        <end position="17"/>
    </location>
</feature>
<evidence type="ECO:0000256" key="1">
    <source>
        <dbReference type="SAM" id="SignalP"/>
    </source>
</evidence>
<protein>
    <submittedName>
        <fullName evidence="2">Uncharacterized protein</fullName>
    </submittedName>
</protein>
<dbReference type="InParanoid" id="G0PFI5"/>
<dbReference type="HOGENOM" id="CLU_1046727_0_0_1"/>